<proteinExistence type="predicted"/>
<dbReference type="Proteomes" id="UP000502331">
    <property type="component" value="Chromosome"/>
</dbReference>
<dbReference type="AlphaFoldDB" id="A0A6H0SMS0"/>
<organism evidence="2 3">
    <name type="scientific">Glutamicibacter mishrai</name>
    <dbReference type="NCBI Taxonomy" id="1775880"/>
    <lineage>
        <taxon>Bacteria</taxon>
        <taxon>Bacillati</taxon>
        <taxon>Actinomycetota</taxon>
        <taxon>Actinomycetes</taxon>
        <taxon>Micrococcales</taxon>
        <taxon>Micrococcaceae</taxon>
        <taxon>Glutamicibacter</taxon>
    </lineage>
</organism>
<evidence type="ECO:0000256" key="1">
    <source>
        <dbReference type="SAM" id="MobiDB-lite"/>
    </source>
</evidence>
<reference evidence="2 3" key="1">
    <citation type="submission" date="2018-09" db="EMBL/GenBank/DDBJ databases">
        <title>Glutamicibacter mishrai S5-52T (LMG 29155T = KCTC 39846T).</title>
        <authorList>
            <person name="Das S.K."/>
        </authorList>
    </citation>
    <scope>NUCLEOTIDE SEQUENCE [LARGE SCALE GENOMIC DNA]</scope>
    <source>
        <strain evidence="2 3">S5-52</strain>
    </source>
</reference>
<evidence type="ECO:0000313" key="3">
    <source>
        <dbReference type="Proteomes" id="UP000502331"/>
    </source>
</evidence>
<accession>A0A6H0SMS0</accession>
<protein>
    <submittedName>
        <fullName evidence="2">Uncharacterized protein</fullName>
    </submittedName>
</protein>
<name>A0A6H0SMS0_9MICC</name>
<dbReference type="EMBL" id="CP032549">
    <property type="protein sequence ID" value="QIV88460.1"/>
    <property type="molecule type" value="Genomic_DNA"/>
</dbReference>
<keyword evidence="3" id="KW-1185">Reference proteome</keyword>
<evidence type="ECO:0000313" key="2">
    <source>
        <dbReference type="EMBL" id="QIV88460.1"/>
    </source>
</evidence>
<gene>
    <name evidence="2" type="ORF">D3791_15925</name>
</gene>
<feature type="region of interest" description="Disordered" evidence="1">
    <location>
        <begin position="80"/>
        <end position="101"/>
    </location>
</feature>
<sequence>MTEESTSLDLGVMRIACGSGITGEITGTHVAYSAEDITIGLVVEELDGEAQTCQSNETVPYTIKLDEPVGNRSLTDASCTEAEQEQGTTPACEHDGIRWAP</sequence>
<feature type="compositionally biased region" description="Basic and acidic residues" evidence="1">
    <location>
        <begin position="92"/>
        <end position="101"/>
    </location>
</feature>